<reference evidence="1 2" key="1">
    <citation type="submission" date="2010-03" db="EMBL/GenBank/DDBJ databases">
        <title>The genome sequence of Ruminococcus torques L2-14.</title>
        <authorList>
            <consortium name="metaHIT consortium -- http://www.metahit.eu/"/>
            <person name="Pajon A."/>
            <person name="Turner K."/>
            <person name="Parkhill J."/>
            <person name="Duncan S."/>
            <person name="Flint H."/>
        </authorList>
    </citation>
    <scope>NUCLEOTIDE SEQUENCE [LARGE SCALE GENOMIC DNA]</scope>
    <source>
        <strain evidence="1 2">L2-14</strain>
    </source>
</reference>
<dbReference type="PATRIC" id="fig|657313.3.peg.136"/>
<organism evidence="1 2">
    <name type="scientific">[Ruminococcus] torques L2-14</name>
    <dbReference type="NCBI Taxonomy" id="657313"/>
    <lineage>
        <taxon>Bacteria</taxon>
        <taxon>Bacillati</taxon>
        <taxon>Bacillota</taxon>
        <taxon>Clostridia</taxon>
        <taxon>Lachnospirales</taxon>
        <taxon>Lachnospiraceae</taxon>
        <taxon>Mediterraneibacter</taxon>
    </lineage>
</organism>
<dbReference type="EMBL" id="FP929055">
    <property type="protein sequence ID" value="CBL25215.1"/>
    <property type="molecule type" value="Genomic_DNA"/>
</dbReference>
<evidence type="ECO:0000313" key="2">
    <source>
        <dbReference type="Proteomes" id="UP000008956"/>
    </source>
</evidence>
<sequence>MKICWNYEDQAKAKNRLKTARYGKDLYLAVKIDAPELVF</sequence>
<reference evidence="1 2" key="2">
    <citation type="submission" date="2010-03" db="EMBL/GenBank/DDBJ databases">
        <authorList>
            <person name="Pajon A."/>
        </authorList>
    </citation>
    <scope>NUCLEOTIDE SEQUENCE [LARGE SCALE GENOMIC DNA]</scope>
    <source>
        <strain evidence="1 2">L2-14</strain>
    </source>
</reference>
<dbReference type="Proteomes" id="UP000008956">
    <property type="component" value="Chromosome"/>
</dbReference>
<protein>
    <submittedName>
        <fullName evidence="1">Uncharacterized protein</fullName>
    </submittedName>
</protein>
<dbReference type="HOGENOM" id="CLU_3316483_0_0_9"/>
<dbReference type="KEGG" id="rto:RTO_04520"/>
<accession>D4M1V3</accession>
<gene>
    <name evidence="1" type="ORF">RTO_04520</name>
</gene>
<dbReference type="AlphaFoldDB" id="D4M1V3"/>
<evidence type="ECO:0000313" key="1">
    <source>
        <dbReference type="EMBL" id="CBL25215.1"/>
    </source>
</evidence>
<proteinExistence type="predicted"/>
<name>D4M1V3_9FIRM</name>